<dbReference type="OrthoDB" id="5298483at2"/>
<evidence type="ECO:0000256" key="1">
    <source>
        <dbReference type="SAM" id="MobiDB-lite"/>
    </source>
</evidence>
<name>A0A1Y6D068_9GAMM</name>
<evidence type="ECO:0000256" key="2">
    <source>
        <dbReference type="SAM" id="Phobius"/>
    </source>
</evidence>
<feature type="transmembrane region" description="Helical" evidence="2">
    <location>
        <begin position="179"/>
        <end position="206"/>
    </location>
</feature>
<dbReference type="NCBIfam" id="NF041043">
    <property type="entry name" value="BPSS1780_fam"/>
    <property type="match status" value="1"/>
</dbReference>
<keyword evidence="4" id="KW-1185">Reference proteome</keyword>
<evidence type="ECO:0000313" key="3">
    <source>
        <dbReference type="EMBL" id="SMF93395.1"/>
    </source>
</evidence>
<accession>A0A1Y6D068</accession>
<keyword evidence="2" id="KW-0472">Membrane</keyword>
<dbReference type="InterPro" id="IPR047798">
    <property type="entry name" value="BPSS1780-like"/>
</dbReference>
<evidence type="ECO:0008006" key="5">
    <source>
        <dbReference type="Google" id="ProtNLM"/>
    </source>
</evidence>
<evidence type="ECO:0000313" key="4">
    <source>
        <dbReference type="Proteomes" id="UP000192923"/>
    </source>
</evidence>
<organism evidence="3 4">
    <name type="scientific">Methylomagnum ishizawai</name>
    <dbReference type="NCBI Taxonomy" id="1760988"/>
    <lineage>
        <taxon>Bacteria</taxon>
        <taxon>Pseudomonadati</taxon>
        <taxon>Pseudomonadota</taxon>
        <taxon>Gammaproteobacteria</taxon>
        <taxon>Methylococcales</taxon>
        <taxon>Methylococcaceae</taxon>
        <taxon>Methylomagnum</taxon>
    </lineage>
</organism>
<keyword evidence="2" id="KW-0812">Transmembrane</keyword>
<feature type="transmembrane region" description="Helical" evidence="2">
    <location>
        <begin position="63"/>
        <end position="82"/>
    </location>
</feature>
<protein>
    <recommendedName>
        <fullName evidence="5">Integral membrane protein</fullName>
    </recommendedName>
</protein>
<feature type="transmembrane region" description="Helical" evidence="2">
    <location>
        <begin position="226"/>
        <end position="259"/>
    </location>
</feature>
<dbReference type="AlphaFoldDB" id="A0A1Y6D068"/>
<dbReference type="RefSeq" id="WP_085209935.1">
    <property type="nucleotide sequence ID" value="NZ_FXAM01000001.1"/>
</dbReference>
<proteinExistence type="predicted"/>
<feature type="transmembrane region" description="Helical" evidence="2">
    <location>
        <begin position="89"/>
        <end position="110"/>
    </location>
</feature>
<sequence>MSTPEPTPEADETQNPYEAPQARVDDPGLEGLGELLETPRALEFMRGLGWLAGGWELFARAPATWIGIVILWMVIIGLILLGQSLVANLVVGLVNTLFMGGLMYGCHALTQERDGLGVEHLFAGLLRRFLSLALIGLAGSAASAAVLFGSFIAALGLPTGFNILIHGEAVAMMPDPVRLLLAVLMISALMMPVMMALWFAPALAVLHDVPPGLALGLSFRGCLRNLMPFLAYGLGGAALTVLAVLTLGLGWLVLWPVLIASTYVAYRNIFTE</sequence>
<reference evidence="3 4" key="1">
    <citation type="submission" date="2016-12" db="EMBL/GenBank/DDBJ databases">
        <authorList>
            <person name="Song W.-J."/>
            <person name="Kurnit D.M."/>
        </authorList>
    </citation>
    <scope>NUCLEOTIDE SEQUENCE [LARGE SCALE GENOMIC DNA]</scope>
    <source>
        <strain evidence="3 4">175</strain>
    </source>
</reference>
<dbReference type="STRING" id="1760988.SAMN02949497_0676"/>
<dbReference type="Proteomes" id="UP000192923">
    <property type="component" value="Unassembled WGS sequence"/>
</dbReference>
<dbReference type="EMBL" id="FXAM01000001">
    <property type="protein sequence ID" value="SMF93395.1"/>
    <property type="molecule type" value="Genomic_DNA"/>
</dbReference>
<feature type="region of interest" description="Disordered" evidence="1">
    <location>
        <begin position="1"/>
        <end position="23"/>
    </location>
</feature>
<feature type="transmembrane region" description="Helical" evidence="2">
    <location>
        <begin position="130"/>
        <end position="158"/>
    </location>
</feature>
<gene>
    <name evidence="3" type="ORF">SAMN02949497_0676</name>
</gene>
<keyword evidence="2" id="KW-1133">Transmembrane helix</keyword>